<comment type="caution">
    <text evidence="1">The sequence shown here is derived from an EMBL/GenBank/DDBJ whole genome shotgun (WGS) entry which is preliminary data.</text>
</comment>
<dbReference type="EMBL" id="JAAZQD010000001">
    <property type="protein sequence ID" value="NKZ37357.1"/>
    <property type="molecule type" value="Genomic_DNA"/>
</dbReference>
<evidence type="ECO:0000313" key="2">
    <source>
        <dbReference type="Proteomes" id="UP000541636"/>
    </source>
</evidence>
<dbReference type="Proteomes" id="UP000541636">
    <property type="component" value="Unassembled WGS sequence"/>
</dbReference>
<accession>A0A846ZHB6</accession>
<gene>
    <name evidence="1" type="ORF">HF690_00125</name>
</gene>
<proteinExistence type="predicted"/>
<organism evidence="1 2">
    <name type="scientific">Oleiagrimonas citrea</name>
    <dbReference type="NCBI Taxonomy" id="1665687"/>
    <lineage>
        <taxon>Bacteria</taxon>
        <taxon>Pseudomonadati</taxon>
        <taxon>Pseudomonadota</taxon>
        <taxon>Gammaproteobacteria</taxon>
        <taxon>Lysobacterales</taxon>
        <taxon>Rhodanobacteraceae</taxon>
        <taxon>Oleiagrimonas</taxon>
    </lineage>
</organism>
<evidence type="ECO:0008006" key="3">
    <source>
        <dbReference type="Google" id="ProtNLM"/>
    </source>
</evidence>
<keyword evidence="2" id="KW-1185">Reference proteome</keyword>
<dbReference type="AlphaFoldDB" id="A0A846ZHB6"/>
<sequence length="92" mass="10087">MLEIPSTLAELLERDLLTRYGSPLLGGDDLRSALGYPSIEALRQAIARGTVPVPVFSVAHRRGKFALVKDVAIWLAALRQTASDRNEEVPMD</sequence>
<evidence type="ECO:0000313" key="1">
    <source>
        <dbReference type="EMBL" id="NKZ37357.1"/>
    </source>
</evidence>
<dbReference type="RefSeq" id="WP_168608036.1">
    <property type="nucleotide sequence ID" value="NZ_JAAZQD010000001.1"/>
</dbReference>
<protein>
    <recommendedName>
        <fullName evidence="3">Pyocin activator protein PrtN</fullName>
    </recommendedName>
</protein>
<name>A0A846ZHB6_9GAMM</name>
<reference evidence="1 2" key="1">
    <citation type="journal article" date="2017" name="Int. J. Syst. Evol. Microbiol.">
        <title>Oleiagrimonas citrea sp. nov., a marine bacterium isolated from tidal flat sediment and emended description of the genus Oleiagrimonas Fang et al. 2015 and Oleiagrimonas soli.</title>
        <authorList>
            <person name="Yang S.H."/>
            <person name="Seo H.S."/>
            <person name="Seong C.N."/>
            <person name="Kwon K.K."/>
        </authorList>
    </citation>
    <scope>NUCLEOTIDE SEQUENCE [LARGE SCALE GENOMIC DNA]</scope>
    <source>
        <strain evidence="1 2">MEBiC09124</strain>
    </source>
</reference>